<dbReference type="Proteomes" id="UP000316270">
    <property type="component" value="Chromosome 11"/>
</dbReference>
<comment type="subcellular location">
    <subcellularLocation>
        <location evidence="1">Secreted</location>
        <location evidence="1">Cell wall</location>
    </subcellularLocation>
</comment>
<dbReference type="Gene3D" id="3.20.20.80">
    <property type="entry name" value="Glycosidases"/>
    <property type="match status" value="2"/>
</dbReference>
<evidence type="ECO:0000256" key="12">
    <source>
        <dbReference type="RuleBase" id="RU004335"/>
    </source>
</evidence>
<accession>A0A517LF46</accession>
<dbReference type="EC" id="3.2.1.58" evidence="10"/>
<dbReference type="GO" id="GO:0071555">
    <property type="term" value="P:cell wall organization"/>
    <property type="evidence" value="ECO:0007669"/>
    <property type="project" value="TreeGrafter"/>
</dbReference>
<dbReference type="GO" id="GO:0004338">
    <property type="term" value="F:glucan exo-1,3-beta-glucosidase activity"/>
    <property type="evidence" value="ECO:0007669"/>
    <property type="project" value="UniProtKB-EC"/>
</dbReference>
<dbReference type="InterPro" id="IPR050732">
    <property type="entry name" value="Beta-glucan_modifiers"/>
</dbReference>
<comment type="catalytic activity">
    <reaction evidence="9">
        <text>Successive hydrolysis of beta-D-glucose units from the non-reducing ends of (1-&gt;3)-beta-D-glucans, releasing alpha-glucose.</text>
        <dbReference type="EC" id="3.2.1.58"/>
    </reaction>
</comment>
<dbReference type="InterPro" id="IPR017853">
    <property type="entry name" value="GH"/>
</dbReference>
<evidence type="ECO:0000256" key="1">
    <source>
        <dbReference type="ARBA" id="ARBA00004191"/>
    </source>
</evidence>
<evidence type="ECO:0000256" key="6">
    <source>
        <dbReference type="ARBA" id="ARBA00022801"/>
    </source>
</evidence>
<dbReference type="AlphaFoldDB" id="A0A517LF46"/>
<comment type="similarity">
    <text evidence="2 12">Belongs to the glycosyl hydrolase 17 family.</text>
</comment>
<evidence type="ECO:0000256" key="4">
    <source>
        <dbReference type="ARBA" id="ARBA00022525"/>
    </source>
</evidence>
<dbReference type="GO" id="GO:0005975">
    <property type="term" value="P:carbohydrate metabolic process"/>
    <property type="evidence" value="ECO:0007669"/>
    <property type="project" value="InterPro"/>
</dbReference>
<evidence type="ECO:0000256" key="10">
    <source>
        <dbReference type="ARBA" id="ARBA00038929"/>
    </source>
</evidence>
<evidence type="ECO:0000256" key="8">
    <source>
        <dbReference type="ARBA" id="ARBA00023295"/>
    </source>
</evidence>
<keyword evidence="7" id="KW-0325">Glycoprotein</keyword>
<dbReference type="PANTHER" id="PTHR16631">
    <property type="entry name" value="GLUCAN 1,3-BETA-GLUCOSIDASE"/>
    <property type="match status" value="1"/>
</dbReference>
<proteinExistence type="inferred from homology"/>
<protein>
    <recommendedName>
        <fullName evidence="10">glucan 1,3-beta-glucosidase</fullName>
        <ecNumber evidence="10">3.2.1.58</ecNumber>
    </recommendedName>
    <alternativeName>
        <fullName evidence="11">Exo-1,3-beta-glucanase</fullName>
    </alternativeName>
</protein>
<keyword evidence="15" id="KW-1185">Reference proteome</keyword>
<evidence type="ECO:0000256" key="9">
    <source>
        <dbReference type="ARBA" id="ARBA00036824"/>
    </source>
</evidence>
<name>A0A517LF46_9PEZI</name>
<keyword evidence="4" id="KW-0964">Secreted</keyword>
<organism evidence="14 15">
    <name type="scientific">Venturia effusa</name>
    <dbReference type="NCBI Taxonomy" id="50376"/>
    <lineage>
        <taxon>Eukaryota</taxon>
        <taxon>Fungi</taxon>
        <taxon>Dikarya</taxon>
        <taxon>Ascomycota</taxon>
        <taxon>Pezizomycotina</taxon>
        <taxon>Dothideomycetes</taxon>
        <taxon>Pleosporomycetidae</taxon>
        <taxon>Venturiales</taxon>
        <taxon>Venturiaceae</taxon>
        <taxon>Venturia</taxon>
    </lineage>
</organism>
<evidence type="ECO:0000256" key="11">
    <source>
        <dbReference type="ARBA" id="ARBA00041761"/>
    </source>
</evidence>
<dbReference type="OrthoDB" id="1293114at2759"/>
<dbReference type="STRING" id="50376.A0A517LF46"/>
<dbReference type="SUPFAM" id="SSF51445">
    <property type="entry name" value="(Trans)glycosidases"/>
    <property type="match status" value="1"/>
</dbReference>
<dbReference type="InterPro" id="IPR000490">
    <property type="entry name" value="Glyco_hydro_17"/>
</dbReference>
<evidence type="ECO:0000256" key="5">
    <source>
        <dbReference type="ARBA" id="ARBA00022729"/>
    </source>
</evidence>
<keyword evidence="8" id="KW-0326">Glycosidase</keyword>
<keyword evidence="5 13" id="KW-0732">Signal</keyword>
<dbReference type="PANTHER" id="PTHR16631:SF26">
    <property type="entry name" value="GLUCAN 1,3-BETA-GLUCOSIDASE"/>
    <property type="match status" value="1"/>
</dbReference>
<evidence type="ECO:0000256" key="3">
    <source>
        <dbReference type="ARBA" id="ARBA00022512"/>
    </source>
</evidence>
<dbReference type="GO" id="GO:0009277">
    <property type="term" value="C:fungal-type cell wall"/>
    <property type="evidence" value="ECO:0007669"/>
    <property type="project" value="TreeGrafter"/>
</dbReference>
<reference evidence="14 15" key="1">
    <citation type="submission" date="2019-07" db="EMBL/GenBank/DDBJ databases">
        <title>Finished genome of Venturia effusa.</title>
        <authorList>
            <person name="Young C.A."/>
            <person name="Cox M.P."/>
            <person name="Ganley A.R.D."/>
            <person name="David W.J."/>
        </authorList>
    </citation>
    <scope>NUCLEOTIDE SEQUENCE [LARGE SCALE GENOMIC DNA]</scope>
    <source>
        <strain evidence="15">albino</strain>
    </source>
</reference>
<dbReference type="GO" id="GO:0042973">
    <property type="term" value="F:glucan endo-1,3-beta-D-glucosidase activity"/>
    <property type="evidence" value="ECO:0007669"/>
    <property type="project" value="TreeGrafter"/>
</dbReference>
<dbReference type="EMBL" id="CP042195">
    <property type="protein sequence ID" value="QDS74265.1"/>
    <property type="molecule type" value="Genomic_DNA"/>
</dbReference>
<evidence type="ECO:0000256" key="13">
    <source>
        <dbReference type="SAM" id="SignalP"/>
    </source>
</evidence>
<sequence>MRFSTITSLAIAIGPLAVSAAQGSLGFALGTKKADGTCKSQADYESDFKLINAASGSKLVRGYSASDCNAAQNILPAAKSQGFQVILGIWPDVESSFSADKKAISTYATKFPEQLYAITVGSETLYRGNFTGEELLSKIQEVKTLVKDTKIKVGTADSWNKFADGTADALIKGNPDILLVNAFGFWQGQDISNATHQYFDDMMQAYSHISAIGGGNIEVWNGETGWPSDGGTDFGAAKAGTKNAATYFREAVCGMTGWGFNAFFFEAFDEPWKPKSVGETGIAADEGHWGAMTADGKTKYSLKC</sequence>
<feature type="chain" id="PRO_5022149060" description="glucan 1,3-beta-glucosidase" evidence="13">
    <location>
        <begin position="21"/>
        <end position="304"/>
    </location>
</feature>
<dbReference type="GO" id="GO:0005576">
    <property type="term" value="C:extracellular region"/>
    <property type="evidence" value="ECO:0007669"/>
    <property type="project" value="TreeGrafter"/>
</dbReference>
<gene>
    <name evidence="14" type="ORF">FKW77_003206</name>
</gene>
<dbReference type="Pfam" id="PF00332">
    <property type="entry name" value="Glyco_hydro_17"/>
    <property type="match status" value="1"/>
</dbReference>
<evidence type="ECO:0000313" key="14">
    <source>
        <dbReference type="EMBL" id="QDS74265.1"/>
    </source>
</evidence>
<feature type="signal peptide" evidence="13">
    <location>
        <begin position="1"/>
        <end position="20"/>
    </location>
</feature>
<evidence type="ECO:0000256" key="2">
    <source>
        <dbReference type="ARBA" id="ARBA00008773"/>
    </source>
</evidence>
<evidence type="ECO:0000256" key="7">
    <source>
        <dbReference type="ARBA" id="ARBA00023180"/>
    </source>
</evidence>
<dbReference type="GO" id="GO:0009986">
    <property type="term" value="C:cell surface"/>
    <property type="evidence" value="ECO:0007669"/>
    <property type="project" value="TreeGrafter"/>
</dbReference>
<keyword evidence="6" id="KW-0378">Hydrolase</keyword>
<keyword evidence="3" id="KW-0134">Cell wall</keyword>
<evidence type="ECO:0000313" key="15">
    <source>
        <dbReference type="Proteomes" id="UP000316270"/>
    </source>
</evidence>